<evidence type="ECO:0000313" key="1">
    <source>
        <dbReference type="EMBL" id="SQC92012.1"/>
    </source>
</evidence>
<protein>
    <submittedName>
        <fullName evidence="1">Uncharacterized protein</fullName>
    </submittedName>
</protein>
<dbReference type="AlphaFoldDB" id="A0A2X3IHX2"/>
<proteinExistence type="predicted"/>
<gene>
    <name evidence="1" type="ORF">NCTC12120_05195</name>
</gene>
<evidence type="ECO:0000313" key="2">
    <source>
        <dbReference type="Proteomes" id="UP000251197"/>
    </source>
</evidence>
<name>A0A2X3IHX2_9ENTR</name>
<organism evidence="1 2">
    <name type="scientific">Cedecea neteri</name>
    <dbReference type="NCBI Taxonomy" id="158822"/>
    <lineage>
        <taxon>Bacteria</taxon>
        <taxon>Pseudomonadati</taxon>
        <taxon>Pseudomonadota</taxon>
        <taxon>Gammaproteobacteria</taxon>
        <taxon>Enterobacterales</taxon>
        <taxon>Enterobacteriaceae</taxon>
        <taxon>Cedecea</taxon>
    </lineage>
</organism>
<accession>A0A2X3IHX2</accession>
<reference evidence="1 2" key="1">
    <citation type="submission" date="2018-06" db="EMBL/GenBank/DDBJ databases">
        <authorList>
            <consortium name="Pathogen Informatics"/>
            <person name="Doyle S."/>
        </authorList>
    </citation>
    <scope>NUCLEOTIDE SEQUENCE [LARGE SCALE GENOMIC DNA]</scope>
    <source>
        <strain evidence="1 2">NCTC12120</strain>
    </source>
</reference>
<sequence>MPLDHDILVDIVDMTCIWSARCLAGWDVFAAGCTRNGDVLRGVDSDPVQEDK</sequence>
<dbReference type="Proteomes" id="UP000251197">
    <property type="component" value="Unassembled WGS sequence"/>
</dbReference>
<dbReference type="EMBL" id="UAVU01000009">
    <property type="protein sequence ID" value="SQC92012.1"/>
    <property type="molecule type" value="Genomic_DNA"/>
</dbReference>